<dbReference type="PANTHER" id="PTHR43585">
    <property type="entry name" value="FUMIPYRROLE BIOSYNTHESIS PROTEIN C"/>
    <property type="match status" value="1"/>
</dbReference>
<dbReference type="EMBL" id="JAGPXC010000005">
    <property type="protein sequence ID" value="KAH6652877.1"/>
    <property type="molecule type" value="Genomic_DNA"/>
</dbReference>
<dbReference type="GO" id="GO:0005524">
    <property type="term" value="F:ATP binding"/>
    <property type="evidence" value="ECO:0007669"/>
    <property type="project" value="UniProtKB-UniRule"/>
</dbReference>
<sequence length="675" mass="75099">MPSNLRHTGKRDETMEIWILREDTAEIRAKCRWTVTHHQHFLFIGIVFEYLSSTPTPERLPKSGSSLYYLRDGSVETKEEKIGAGEVGSAAAYAYLTSALRITGSSTNLARHLGGLILPSRSGYIVRSDVVSLRLVDCEPLEGATSFASPLQYFPEDNLDEVNNSLPELLCSAAGGFFVREELSTGDPGAAFEAIQSELLDRLSFPWTLAELPSTRERTLVLVEGGGSKPEYDGNAARIYPAARALGLRIIVLDKPGHWLENGSYNDLRESFIPCELSADSQVLADNIVKALHAQKDRIGGIVSFFDEFQVGVAKAAQILSLPTLTPEAYTIATNKYETSAAAGRISYRGNTVEDALAISRREDLALPLIVKPCSGWSSEGVFKVADRAELVDAVSQIDFKRHGTEFVVEEYCDGPEVDLNMIMYDGNLLFYEISDDYQKAAEGNGEMMVNTFIEMDSVAPSALPEAEQLVLRRTFHDLLVHNGLDFGVFHVEGRVKNSTMEYKTDSLGILDLHPRRSADDGSPKPSAFVLDINPRPPGTAAAIHPRITYGVDYHALSMLIALRDKTRVSSMAYPFRQRNQYWCIMTYIPTDFPPDRVGIFDSGDICEELKQRRPDLAKYISNCGCFVMRGDRVSHPGTGINTWVAYYNVFSRTSRRHALEIAKEVRKETRYEIV</sequence>
<dbReference type="SUPFAM" id="SSF56059">
    <property type="entry name" value="Glutathione synthetase ATP-binding domain-like"/>
    <property type="match status" value="1"/>
</dbReference>
<dbReference type="InterPro" id="IPR011761">
    <property type="entry name" value="ATP-grasp"/>
</dbReference>
<dbReference type="GeneID" id="70131888"/>
<evidence type="ECO:0000256" key="1">
    <source>
        <dbReference type="ARBA" id="ARBA00022598"/>
    </source>
</evidence>
<dbReference type="Pfam" id="PF18130">
    <property type="entry name" value="ATPgrasp_N"/>
    <property type="match status" value="1"/>
</dbReference>
<dbReference type="PROSITE" id="PS50975">
    <property type="entry name" value="ATP_GRASP"/>
    <property type="match status" value="1"/>
</dbReference>
<evidence type="ECO:0000256" key="2">
    <source>
        <dbReference type="ARBA" id="ARBA00022741"/>
    </source>
</evidence>
<dbReference type="Gene3D" id="3.30.1490.20">
    <property type="entry name" value="ATP-grasp fold, A domain"/>
    <property type="match status" value="1"/>
</dbReference>
<reference evidence="6" key="1">
    <citation type="journal article" date="2021" name="Nat. Commun.">
        <title>Genetic determinants of endophytism in the Arabidopsis root mycobiome.</title>
        <authorList>
            <person name="Mesny F."/>
            <person name="Miyauchi S."/>
            <person name="Thiergart T."/>
            <person name="Pickel B."/>
            <person name="Atanasova L."/>
            <person name="Karlsson M."/>
            <person name="Huettel B."/>
            <person name="Barry K.W."/>
            <person name="Haridas S."/>
            <person name="Chen C."/>
            <person name="Bauer D."/>
            <person name="Andreopoulos W."/>
            <person name="Pangilinan J."/>
            <person name="LaButti K."/>
            <person name="Riley R."/>
            <person name="Lipzen A."/>
            <person name="Clum A."/>
            <person name="Drula E."/>
            <person name="Henrissat B."/>
            <person name="Kohler A."/>
            <person name="Grigoriev I.V."/>
            <person name="Martin F.M."/>
            <person name="Hacquard S."/>
        </authorList>
    </citation>
    <scope>NUCLEOTIDE SEQUENCE</scope>
    <source>
        <strain evidence="6">MPI-SDFR-AT-0073</strain>
    </source>
</reference>
<protein>
    <recommendedName>
        <fullName evidence="5">ATP-grasp domain-containing protein</fullName>
    </recommendedName>
</protein>
<dbReference type="GO" id="GO:0046872">
    <property type="term" value="F:metal ion binding"/>
    <property type="evidence" value="ECO:0007669"/>
    <property type="project" value="InterPro"/>
</dbReference>
<accession>A0A9P8ZWE3</accession>
<organism evidence="6 7">
    <name type="scientific">Truncatella angustata</name>
    <dbReference type="NCBI Taxonomy" id="152316"/>
    <lineage>
        <taxon>Eukaryota</taxon>
        <taxon>Fungi</taxon>
        <taxon>Dikarya</taxon>
        <taxon>Ascomycota</taxon>
        <taxon>Pezizomycotina</taxon>
        <taxon>Sordariomycetes</taxon>
        <taxon>Xylariomycetidae</taxon>
        <taxon>Amphisphaeriales</taxon>
        <taxon>Sporocadaceae</taxon>
        <taxon>Truncatella</taxon>
    </lineage>
</organism>
<gene>
    <name evidence="6" type="ORF">BKA67DRAFT_567777</name>
</gene>
<dbReference type="InterPro" id="IPR013815">
    <property type="entry name" value="ATP_grasp_subdomain_1"/>
</dbReference>
<name>A0A9P8ZWE3_9PEZI</name>
<dbReference type="Gene3D" id="3.30.470.20">
    <property type="entry name" value="ATP-grasp fold, B domain"/>
    <property type="match status" value="1"/>
</dbReference>
<dbReference type="Pfam" id="PF13535">
    <property type="entry name" value="ATP-grasp_4"/>
    <property type="match status" value="1"/>
</dbReference>
<feature type="domain" description="ATP-grasp" evidence="5">
    <location>
        <begin position="337"/>
        <end position="563"/>
    </location>
</feature>
<dbReference type="Proteomes" id="UP000758603">
    <property type="component" value="Unassembled WGS sequence"/>
</dbReference>
<keyword evidence="7" id="KW-1185">Reference proteome</keyword>
<proteinExistence type="predicted"/>
<dbReference type="AlphaFoldDB" id="A0A9P8ZWE3"/>
<dbReference type="PANTHER" id="PTHR43585:SF2">
    <property type="entry name" value="ATP-GRASP ENZYME FSQD"/>
    <property type="match status" value="1"/>
</dbReference>
<keyword evidence="2 4" id="KW-0547">Nucleotide-binding</keyword>
<evidence type="ECO:0000313" key="7">
    <source>
        <dbReference type="Proteomes" id="UP000758603"/>
    </source>
</evidence>
<keyword evidence="1" id="KW-0436">Ligase</keyword>
<keyword evidence="3 4" id="KW-0067">ATP-binding</keyword>
<dbReference type="OrthoDB" id="434648at2759"/>
<evidence type="ECO:0000256" key="3">
    <source>
        <dbReference type="ARBA" id="ARBA00022840"/>
    </source>
</evidence>
<dbReference type="RefSeq" id="XP_045957154.1">
    <property type="nucleotide sequence ID" value="XM_046102996.1"/>
</dbReference>
<dbReference type="GO" id="GO:0016874">
    <property type="term" value="F:ligase activity"/>
    <property type="evidence" value="ECO:0007669"/>
    <property type="project" value="UniProtKB-KW"/>
</dbReference>
<evidence type="ECO:0000256" key="4">
    <source>
        <dbReference type="PROSITE-ProRule" id="PRU00409"/>
    </source>
</evidence>
<evidence type="ECO:0000313" key="6">
    <source>
        <dbReference type="EMBL" id="KAH6652877.1"/>
    </source>
</evidence>
<comment type="caution">
    <text evidence="6">The sequence shown here is derived from an EMBL/GenBank/DDBJ whole genome shotgun (WGS) entry which is preliminary data.</text>
</comment>
<evidence type="ECO:0000259" key="5">
    <source>
        <dbReference type="PROSITE" id="PS50975"/>
    </source>
</evidence>
<dbReference type="InterPro" id="IPR052032">
    <property type="entry name" value="ATP-dep_AA_Ligase"/>
</dbReference>
<dbReference type="Gene3D" id="3.40.50.20">
    <property type="match status" value="1"/>
</dbReference>
<dbReference type="InterPro" id="IPR041472">
    <property type="entry name" value="BL00235/CARNS1_N"/>
</dbReference>